<evidence type="ECO:0000313" key="3">
    <source>
        <dbReference type="Proteomes" id="UP001225356"/>
    </source>
</evidence>
<keyword evidence="1" id="KW-1133">Transmembrane helix</keyword>
<feature type="transmembrane region" description="Helical" evidence="1">
    <location>
        <begin position="191"/>
        <end position="212"/>
    </location>
</feature>
<feature type="transmembrane region" description="Helical" evidence="1">
    <location>
        <begin position="48"/>
        <end position="68"/>
    </location>
</feature>
<organism evidence="2 3">
    <name type="scientific">Streptosporangium lutulentum</name>
    <dbReference type="NCBI Taxonomy" id="1461250"/>
    <lineage>
        <taxon>Bacteria</taxon>
        <taxon>Bacillati</taxon>
        <taxon>Actinomycetota</taxon>
        <taxon>Actinomycetes</taxon>
        <taxon>Streptosporangiales</taxon>
        <taxon>Streptosporangiaceae</taxon>
        <taxon>Streptosporangium</taxon>
    </lineage>
</organism>
<dbReference type="Gene3D" id="1.10.8.50">
    <property type="match status" value="1"/>
</dbReference>
<evidence type="ECO:0000313" key="2">
    <source>
        <dbReference type="EMBL" id="MDP9843067.1"/>
    </source>
</evidence>
<dbReference type="RefSeq" id="WP_307557015.1">
    <property type="nucleotide sequence ID" value="NZ_JAUSQU010000001.1"/>
</dbReference>
<accession>A0ABT9Q8T0</accession>
<feature type="transmembrane region" description="Helical" evidence="1">
    <location>
        <begin position="20"/>
        <end position="41"/>
    </location>
</feature>
<reference evidence="2 3" key="1">
    <citation type="submission" date="2023-07" db="EMBL/GenBank/DDBJ databases">
        <title>Sequencing the genomes of 1000 actinobacteria strains.</title>
        <authorList>
            <person name="Klenk H.-P."/>
        </authorList>
    </citation>
    <scope>NUCLEOTIDE SEQUENCE [LARGE SCALE GENOMIC DNA]</scope>
    <source>
        <strain evidence="2 3">DSM 46740</strain>
    </source>
</reference>
<keyword evidence="1" id="KW-0472">Membrane</keyword>
<gene>
    <name evidence="2" type="ORF">J2853_002278</name>
</gene>
<keyword evidence="1" id="KW-0812">Transmembrane</keyword>
<feature type="transmembrane region" description="Helical" evidence="1">
    <location>
        <begin position="158"/>
        <end position="184"/>
    </location>
</feature>
<protein>
    <submittedName>
        <fullName evidence="2">Zinc transporter ZupT</fullName>
    </submittedName>
</protein>
<feature type="transmembrane region" description="Helical" evidence="1">
    <location>
        <begin position="254"/>
        <end position="276"/>
    </location>
</feature>
<dbReference type="Proteomes" id="UP001225356">
    <property type="component" value="Unassembled WGS sequence"/>
</dbReference>
<dbReference type="EMBL" id="JAUSQU010000001">
    <property type="protein sequence ID" value="MDP9843067.1"/>
    <property type="molecule type" value="Genomic_DNA"/>
</dbReference>
<feature type="transmembrane region" description="Helical" evidence="1">
    <location>
        <begin position="134"/>
        <end position="152"/>
    </location>
</feature>
<sequence>MLPATGTQMLGPALEGASPGAGAWVAVLLVSLSTLAGAWLARRNSTRVTMWLAIASAMMLITALADLLPDAWRDAAETGVPLWGVGLAIAFGFLVITYFTRKGCGHGHGQEGSKPAGGRHAPGLHRRVREVVDAALFGGMGTAAALTLHRAIEGATLALTASVVVVIALMVHSAGEGLALAALLDMAKQRLAPWLVVSCVSPAAGVLIATIAPLPDQIVPILLGLVTGVLLRTAVVGLRLAAASQPGGRLSKRQLTVAACVAAVAGVLLVTTHGALGEEHPRTERTHHAADRAVPAAPAAVPLLRPAAPQARISAQASVQAPLTRAQLRAAVAAGRMSVAEVLARTDATTKNARIGWLLRALPGHGAAEIANLLAAGGIDAGRRIGELTEQQRRHLLNSVAR</sequence>
<proteinExistence type="predicted"/>
<name>A0ABT9Q8T0_9ACTN</name>
<keyword evidence="3" id="KW-1185">Reference proteome</keyword>
<comment type="caution">
    <text evidence="2">The sequence shown here is derived from an EMBL/GenBank/DDBJ whole genome shotgun (WGS) entry which is preliminary data.</text>
</comment>
<evidence type="ECO:0000256" key="1">
    <source>
        <dbReference type="SAM" id="Phobius"/>
    </source>
</evidence>
<feature type="transmembrane region" description="Helical" evidence="1">
    <location>
        <begin position="80"/>
        <end position="99"/>
    </location>
</feature>
<feature type="transmembrane region" description="Helical" evidence="1">
    <location>
        <begin position="218"/>
        <end position="242"/>
    </location>
</feature>